<dbReference type="PANTHER" id="PTHR12289:SF41">
    <property type="entry name" value="FAILED AXON CONNECTIONS-RELATED"/>
    <property type="match status" value="1"/>
</dbReference>
<dbReference type="Proteomes" id="UP000275385">
    <property type="component" value="Unassembled WGS sequence"/>
</dbReference>
<sequence length="271" mass="30470">MSSTSTTSEQLPVITLYRGWLESGRHVWSPFVTRLEARLRFGGVNYVPAVGSPPKAPRRKIPYIEYRNAATNQISSLSDSTLIAQKLTEDGLLPNLNANLSPSDKALDLGIRAMLEDRLYFFHVKERWIDNYYTMRDHALWDVPYPVRVIVGILIARNQTTVLYGQGTGRFTNEELTQFKTEIWTTISDLLQTSRAKASSRGLNDGEPFWVLGGDGPTEADTTVFGFVVSVLVSTAGPESQKIVKGFPVLLDYAGRVHDKYFPDYEKWETA</sequence>
<protein>
    <recommendedName>
        <fullName evidence="3">Thioredoxin-like fold domain-containing protein</fullName>
    </recommendedName>
</protein>
<evidence type="ECO:0000259" key="3">
    <source>
        <dbReference type="Pfam" id="PF17172"/>
    </source>
</evidence>
<evidence type="ECO:0000256" key="1">
    <source>
        <dbReference type="ARBA" id="ARBA00006475"/>
    </source>
</evidence>
<keyword evidence="5" id="KW-1185">Reference proteome</keyword>
<dbReference type="SFLD" id="SFLDS00019">
    <property type="entry name" value="Glutathione_Transferase_(cytos"/>
    <property type="match status" value="1"/>
</dbReference>
<evidence type="ECO:0000313" key="4">
    <source>
        <dbReference type="EMBL" id="RKU47092.1"/>
    </source>
</evidence>
<dbReference type="EMBL" id="QVQW01000010">
    <property type="protein sequence ID" value="RKU47092.1"/>
    <property type="molecule type" value="Genomic_DNA"/>
</dbReference>
<dbReference type="SFLD" id="SFLDG01180">
    <property type="entry name" value="SUF1"/>
    <property type="match status" value="1"/>
</dbReference>
<proteinExistence type="inferred from homology"/>
<feature type="domain" description="Thioredoxin-like fold" evidence="3">
    <location>
        <begin position="30"/>
        <end position="131"/>
    </location>
</feature>
<dbReference type="InterPro" id="IPR050931">
    <property type="entry name" value="Mito_Protein_Transport_Metaxin"/>
</dbReference>
<dbReference type="STRING" id="177199.A0A420YGV4"/>
<dbReference type="InterPro" id="IPR012336">
    <property type="entry name" value="Thioredoxin-like_fold"/>
</dbReference>
<dbReference type="AlphaFoldDB" id="A0A420YGV4"/>
<name>A0A420YGV4_9PEZI</name>
<dbReference type="InterPro" id="IPR026928">
    <property type="entry name" value="FAX/IsoI-like"/>
</dbReference>
<comment type="similarity">
    <text evidence="1">Belongs to the FAX family.</text>
</comment>
<evidence type="ECO:0000256" key="2">
    <source>
        <dbReference type="ARBA" id="ARBA00007409"/>
    </source>
</evidence>
<evidence type="ECO:0000313" key="5">
    <source>
        <dbReference type="Proteomes" id="UP000275385"/>
    </source>
</evidence>
<dbReference type="Pfam" id="PF17172">
    <property type="entry name" value="GST_N_4"/>
    <property type="match status" value="1"/>
</dbReference>
<dbReference type="OrthoDB" id="5809458at2759"/>
<dbReference type="PANTHER" id="PTHR12289">
    <property type="entry name" value="METAXIN RELATED"/>
    <property type="match status" value="1"/>
</dbReference>
<dbReference type="InterPro" id="IPR040079">
    <property type="entry name" value="Glutathione_S-Trfase"/>
</dbReference>
<accession>A0A420YGV4</accession>
<dbReference type="GO" id="GO:0005737">
    <property type="term" value="C:cytoplasm"/>
    <property type="evidence" value="ECO:0007669"/>
    <property type="project" value="TreeGrafter"/>
</dbReference>
<comment type="similarity">
    <text evidence="2">Belongs to the GST superfamily.</text>
</comment>
<comment type="caution">
    <text evidence="4">The sequence shown here is derived from an EMBL/GenBank/DDBJ whole genome shotgun (WGS) entry which is preliminary data.</text>
</comment>
<reference evidence="4 5" key="1">
    <citation type="submission" date="2018-08" db="EMBL/GenBank/DDBJ databases">
        <title>Draft genome of the lignicolous fungus Coniochaeta pulveracea.</title>
        <authorList>
            <person name="Borstlap C.J."/>
            <person name="De Witt R.N."/>
            <person name="Botha A."/>
            <person name="Volschenk H."/>
        </authorList>
    </citation>
    <scope>NUCLEOTIDE SEQUENCE [LARGE SCALE GENOMIC DNA]</scope>
    <source>
        <strain evidence="4 5">CAB683</strain>
    </source>
</reference>
<organism evidence="4 5">
    <name type="scientific">Coniochaeta pulveracea</name>
    <dbReference type="NCBI Taxonomy" id="177199"/>
    <lineage>
        <taxon>Eukaryota</taxon>
        <taxon>Fungi</taxon>
        <taxon>Dikarya</taxon>
        <taxon>Ascomycota</taxon>
        <taxon>Pezizomycotina</taxon>
        <taxon>Sordariomycetes</taxon>
        <taxon>Sordariomycetidae</taxon>
        <taxon>Coniochaetales</taxon>
        <taxon>Coniochaetaceae</taxon>
        <taxon>Coniochaeta</taxon>
    </lineage>
</organism>
<dbReference type="SFLD" id="SFLDG01200">
    <property type="entry name" value="SUF1.1"/>
    <property type="match status" value="1"/>
</dbReference>
<gene>
    <name evidence="4" type="ORF">DL546_000728</name>
</gene>